<dbReference type="SMART" id="SM00388">
    <property type="entry name" value="HisKA"/>
    <property type="match status" value="1"/>
</dbReference>
<comment type="catalytic activity">
    <reaction evidence="1">
        <text>ATP + protein L-histidine = ADP + protein N-phospho-L-histidine.</text>
        <dbReference type="EC" id="2.7.13.3"/>
    </reaction>
</comment>
<dbReference type="EMBL" id="CP043450">
    <property type="protein sequence ID" value="QEM11439.1"/>
    <property type="molecule type" value="Genomic_DNA"/>
</dbReference>
<keyword evidence="3" id="KW-0597">Phosphoprotein</keyword>
<dbReference type="KEGG" id="mrub:DEO27_015865"/>
<feature type="transmembrane region" description="Helical" evidence="8">
    <location>
        <begin position="6"/>
        <end position="26"/>
    </location>
</feature>
<dbReference type="SMART" id="SM00387">
    <property type="entry name" value="HATPase_c"/>
    <property type="match status" value="1"/>
</dbReference>
<dbReference type="GO" id="GO:0000155">
    <property type="term" value="F:phosphorelay sensor kinase activity"/>
    <property type="evidence" value="ECO:0007669"/>
    <property type="project" value="InterPro"/>
</dbReference>
<evidence type="ECO:0000256" key="1">
    <source>
        <dbReference type="ARBA" id="ARBA00000085"/>
    </source>
</evidence>
<keyword evidence="11" id="KW-1185">Reference proteome</keyword>
<keyword evidence="4" id="KW-0808">Transferase</keyword>
<dbReference type="Proteomes" id="UP000251402">
    <property type="component" value="Chromosome"/>
</dbReference>
<dbReference type="Gene3D" id="1.10.287.130">
    <property type="match status" value="1"/>
</dbReference>
<evidence type="ECO:0000256" key="2">
    <source>
        <dbReference type="ARBA" id="ARBA00012438"/>
    </source>
</evidence>
<dbReference type="RefSeq" id="WP_146750080.1">
    <property type="nucleotide sequence ID" value="NZ_CP043450.1"/>
</dbReference>
<feature type="transmembrane region" description="Helical" evidence="8">
    <location>
        <begin position="61"/>
        <end position="78"/>
    </location>
</feature>
<dbReference type="InterPro" id="IPR005467">
    <property type="entry name" value="His_kinase_dom"/>
</dbReference>
<keyword evidence="8" id="KW-0812">Transmembrane</keyword>
<evidence type="ECO:0000256" key="5">
    <source>
        <dbReference type="ARBA" id="ARBA00022777"/>
    </source>
</evidence>
<name>A0A5C1I0W0_9SPHI</name>
<dbReference type="PRINTS" id="PR00344">
    <property type="entry name" value="BCTRLSENSOR"/>
</dbReference>
<feature type="domain" description="Histidine kinase" evidence="9">
    <location>
        <begin position="171"/>
        <end position="386"/>
    </location>
</feature>
<evidence type="ECO:0000313" key="10">
    <source>
        <dbReference type="EMBL" id="QEM11439.1"/>
    </source>
</evidence>
<dbReference type="InterPro" id="IPR004358">
    <property type="entry name" value="Sig_transdc_His_kin-like_C"/>
</dbReference>
<dbReference type="AlphaFoldDB" id="A0A5C1I0W0"/>
<evidence type="ECO:0000256" key="7">
    <source>
        <dbReference type="SAM" id="Coils"/>
    </source>
</evidence>
<dbReference type="Pfam" id="PF00512">
    <property type="entry name" value="HisKA"/>
    <property type="match status" value="1"/>
</dbReference>
<feature type="transmembrane region" description="Helical" evidence="8">
    <location>
        <begin position="33"/>
        <end position="55"/>
    </location>
</feature>
<dbReference type="InterPro" id="IPR050736">
    <property type="entry name" value="Sensor_HK_Regulatory"/>
</dbReference>
<protein>
    <recommendedName>
        <fullName evidence="2">histidine kinase</fullName>
        <ecNumber evidence="2">2.7.13.3</ecNumber>
    </recommendedName>
</protein>
<dbReference type="InterPro" id="IPR036097">
    <property type="entry name" value="HisK_dim/P_sf"/>
</dbReference>
<dbReference type="OrthoDB" id="9810447at2"/>
<keyword evidence="8" id="KW-1133">Transmembrane helix</keyword>
<dbReference type="Gene3D" id="3.30.565.10">
    <property type="entry name" value="Histidine kinase-like ATPase, C-terminal domain"/>
    <property type="match status" value="1"/>
</dbReference>
<evidence type="ECO:0000256" key="3">
    <source>
        <dbReference type="ARBA" id="ARBA00022553"/>
    </source>
</evidence>
<dbReference type="PANTHER" id="PTHR43711:SF1">
    <property type="entry name" value="HISTIDINE KINASE 1"/>
    <property type="match status" value="1"/>
</dbReference>
<dbReference type="PANTHER" id="PTHR43711">
    <property type="entry name" value="TWO-COMPONENT HISTIDINE KINASE"/>
    <property type="match status" value="1"/>
</dbReference>
<accession>A0A5C1I0W0</accession>
<gene>
    <name evidence="10" type="ORF">DEO27_015865</name>
</gene>
<dbReference type="SUPFAM" id="SSF47384">
    <property type="entry name" value="Homodimeric domain of signal transducing histidine kinase"/>
    <property type="match status" value="1"/>
</dbReference>
<organism evidence="10 11">
    <name type="scientific">Mucilaginibacter rubeus</name>
    <dbReference type="NCBI Taxonomy" id="2027860"/>
    <lineage>
        <taxon>Bacteria</taxon>
        <taxon>Pseudomonadati</taxon>
        <taxon>Bacteroidota</taxon>
        <taxon>Sphingobacteriia</taxon>
        <taxon>Sphingobacteriales</taxon>
        <taxon>Sphingobacteriaceae</taxon>
        <taxon>Mucilaginibacter</taxon>
    </lineage>
</organism>
<keyword evidence="7" id="KW-0175">Coiled coil</keyword>
<keyword evidence="6" id="KW-0902">Two-component regulatory system</keyword>
<evidence type="ECO:0000256" key="6">
    <source>
        <dbReference type="ARBA" id="ARBA00023012"/>
    </source>
</evidence>
<dbReference type="PROSITE" id="PS50109">
    <property type="entry name" value="HIS_KIN"/>
    <property type="match status" value="1"/>
</dbReference>
<dbReference type="SUPFAM" id="SSF55874">
    <property type="entry name" value="ATPase domain of HSP90 chaperone/DNA topoisomerase II/histidine kinase"/>
    <property type="match status" value="1"/>
</dbReference>
<dbReference type="CDD" id="cd00082">
    <property type="entry name" value="HisKA"/>
    <property type="match status" value="1"/>
</dbReference>
<feature type="transmembrane region" description="Helical" evidence="8">
    <location>
        <begin position="122"/>
        <end position="140"/>
    </location>
</feature>
<evidence type="ECO:0000256" key="8">
    <source>
        <dbReference type="SAM" id="Phobius"/>
    </source>
</evidence>
<sequence>MNFFVGLPDIAFISAGTLLIVIVLYLASRIKAYTGIGIFIFCSTSLVLFTVNYFLNSGVDGPTDLFFVLVIVIMVAVVPVKRYWIAVTSNILILLVLHYLQYQHGGWVPFTYTRKLDRYVDLSSAYVTVVAVILFTFYVIRRNYEIEKQSAEEKTAEMKVLNDEKNKLLSIISHDLRAPLSNIQNYLELLSQINLNIEERSEIEEQLLLSTRGTLDLLNNVLSWSKNQMDGIKFTRTVVNVSALLSSHLLIFQPIAQRKKITFQMALDPLSEIVANGDMVQLIIRNLVNNAIKFTAPGGTITVTTASENGICRIAVSDSGNGQPVQLSDDIFNLNSGSVPGTGNEKGAGLGLVLCKQFTEALEGKIWFECHPKSGTTFFVEFPLHQRETIKTGTSETLTAI</sequence>
<dbReference type="InterPro" id="IPR003661">
    <property type="entry name" value="HisK_dim/P_dom"/>
</dbReference>
<dbReference type="Pfam" id="PF02518">
    <property type="entry name" value="HATPase_c"/>
    <property type="match status" value="1"/>
</dbReference>
<keyword evidence="8" id="KW-0472">Membrane</keyword>
<dbReference type="InterPro" id="IPR003594">
    <property type="entry name" value="HATPase_dom"/>
</dbReference>
<reference evidence="10" key="1">
    <citation type="submission" date="2019-08" db="EMBL/GenBank/DDBJ databases">
        <title>Comparative genome analysis confer to the adaptation heavy metal polluted environment.</title>
        <authorList>
            <person name="Li Y."/>
        </authorList>
    </citation>
    <scope>NUCLEOTIDE SEQUENCE [LARGE SCALE GENOMIC DNA]</scope>
    <source>
        <strain evidence="10">P1</strain>
    </source>
</reference>
<evidence type="ECO:0000259" key="9">
    <source>
        <dbReference type="PROSITE" id="PS50109"/>
    </source>
</evidence>
<feature type="transmembrane region" description="Helical" evidence="8">
    <location>
        <begin position="83"/>
        <end position="102"/>
    </location>
</feature>
<evidence type="ECO:0000256" key="4">
    <source>
        <dbReference type="ARBA" id="ARBA00022679"/>
    </source>
</evidence>
<dbReference type="EC" id="2.7.13.3" evidence="2"/>
<proteinExistence type="predicted"/>
<keyword evidence="5 10" id="KW-0418">Kinase</keyword>
<evidence type="ECO:0000313" key="11">
    <source>
        <dbReference type="Proteomes" id="UP000251402"/>
    </source>
</evidence>
<dbReference type="InterPro" id="IPR036890">
    <property type="entry name" value="HATPase_C_sf"/>
</dbReference>
<feature type="coiled-coil region" evidence="7">
    <location>
        <begin position="141"/>
        <end position="171"/>
    </location>
</feature>